<dbReference type="AlphaFoldDB" id="A0A6J6CGI5"/>
<gene>
    <name evidence="3" type="ORF">UFOPK1495_00740</name>
</gene>
<feature type="domain" description="Fibronectin type-III" evidence="2">
    <location>
        <begin position="128"/>
        <end position="221"/>
    </location>
</feature>
<dbReference type="PANTHER" id="PTHR13817:SF73">
    <property type="entry name" value="FIBRONECTIN TYPE-III DOMAIN-CONTAINING PROTEIN"/>
    <property type="match status" value="1"/>
</dbReference>
<dbReference type="NCBIfam" id="TIGR01167">
    <property type="entry name" value="LPXTG_anchor"/>
    <property type="match status" value="1"/>
</dbReference>
<evidence type="ECO:0000259" key="2">
    <source>
        <dbReference type="PROSITE" id="PS50853"/>
    </source>
</evidence>
<dbReference type="PROSITE" id="PS50853">
    <property type="entry name" value="FN3"/>
    <property type="match status" value="1"/>
</dbReference>
<keyword evidence="1" id="KW-0677">Repeat</keyword>
<dbReference type="Pfam" id="PF00041">
    <property type="entry name" value="fn3"/>
    <property type="match status" value="1"/>
</dbReference>
<dbReference type="EMBL" id="CAEZSU010000065">
    <property type="protein sequence ID" value="CAB4549339.1"/>
    <property type="molecule type" value="Genomic_DNA"/>
</dbReference>
<sequence>MQWTSPVDDGGTAIVGYRLEQSLNGSTWTDSIQLGPDVFAIAPSSRSFSVSSTSSDANHAGAGVLATSIGTNYVVTGLFSPSGSGLVDATSLTVTGLQPGTRYWFRVQSYTVVGDSPWTEVVAFAANPPSPAGIPAVTPGDGSATVTWAPSANDGGSPVTYLVERSLDGGLTWQIVATTSATTLTDAPLVNGSAVLYRVTASNAAGSAAPSVSVAVTPEAVVVPDEPATPPGATLPYTGSNDALPFAALGLSLLLLGAGASILARRREQGGGAGVESVLAD</sequence>
<reference evidence="3" key="1">
    <citation type="submission" date="2020-05" db="EMBL/GenBank/DDBJ databases">
        <authorList>
            <person name="Chiriac C."/>
            <person name="Salcher M."/>
            <person name="Ghai R."/>
            <person name="Kavagutti S V."/>
        </authorList>
    </citation>
    <scope>NUCLEOTIDE SEQUENCE</scope>
</reference>
<dbReference type="PRINTS" id="PR00014">
    <property type="entry name" value="FNTYPEIII"/>
</dbReference>
<dbReference type="InterPro" id="IPR003961">
    <property type="entry name" value="FN3_dom"/>
</dbReference>
<dbReference type="InterPro" id="IPR050964">
    <property type="entry name" value="Striated_Muscle_Regulatory"/>
</dbReference>
<dbReference type="CDD" id="cd00063">
    <property type="entry name" value="FN3"/>
    <property type="match status" value="2"/>
</dbReference>
<accession>A0A6J6CGI5</accession>
<dbReference type="InterPro" id="IPR013783">
    <property type="entry name" value="Ig-like_fold"/>
</dbReference>
<proteinExistence type="predicted"/>
<dbReference type="PANTHER" id="PTHR13817">
    <property type="entry name" value="TITIN"/>
    <property type="match status" value="1"/>
</dbReference>
<dbReference type="Gene3D" id="2.60.40.10">
    <property type="entry name" value="Immunoglobulins"/>
    <property type="match status" value="2"/>
</dbReference>
<dbReference type="InterPro" id="IPR036116">
    <property type="entry name" value="FN3_sf"/>
</dbReference>
<dbReference type="SUPFAM" id="SSF49265">
    <property type="entry name" value="Fibronectin type III"/>
    <property type="match status" value="1"/>
</dbReference>
<organism evidence="3">
    <name type="scientific">freshwater metagenome</name>
    <dbReference type="NCBI Taxonomy" id="449393"/>
    <lineage>
        <taxon>unclassified sequences</taxon>
        <taxon>metagenomes</taxon>
        <taxon>ecological metagenomes</taxon>
    </lineage>
</organism>
<evidence type="ECO:0000256" key="1">
    <source>
        <dbReference type="ARBA" id="ARBA00022737"/>
    </source>
</evidence>
<protein>
    <submittedName>
        <fullName evidence="3">Unannotated protein</fullName>
    </submittedName>
</protein>
<name>A0A6J6CGI5_9ZZZZ</name>
<evidence type="ECO:0000313" key="3">
    <source>
        <dbReference type="EMBL" id="CAB4549339.1"/>
    </source>
</evidence>
<dbReference type="SMART" id="SM00060">
    <property type="entry name" value="FN3"/>
    <property type="match status" value="2"/>
</dbReference>